<accession>A0AAV4RSU7</accession>
<reference evidence="1 2" key="1">
    <citation type="submission" date="2021-06" db="EMBL/GenBank/DDBJ databases">
        <title>Caerostris extrusa draft genome.</title>
        <authorList>
            <person name="Kono N."/>
            <person name="Arakawa K."/>
        </authorList>
    </citation>
    <scope>NUCLEOTIDE SEQUENCE [LARGE SCALE GENOMIC DNA]</scope>
</reference>
<organism evidence="1 2">
    <name type="scientific">Caerostris extrusa</name>
    <name type="common">Bark spider</name>
    <name type="synonym">Caerostris bankana</name>
    <dbReference type="NCBI Taxonomy" id="172846"/>
    <lineage>
        <taxon>Eukaryota</taxon>
        <taxon>Metazoa</taxon>
        <taxon>Ecdysozoa</taxon>
        <taxon>Arthropoda</taxon>
        <taxon>Chelicerata</taxon>
        <taxon>Arachnida</taxon>
        <taxon>Araneae</taxon>
        <taxon>Araneomorphae</taxon>
        <taxon>Entelegynae</taxon>
        <taxon>Araneoidea</taxon>
        <taxon>Araneidae</taxon>
        <taxon>Caerostris</taxon>
    </lineage>
</organism>
<name>A0AAV4RSU7_CAEEX</name>
<sequence length="118" mass="13514">MLIHLTTIKHQTSALYLYLCLHLVFSCLKEKKISTELNLELYAFHQAPDWLTGGLFESGDEDLELAFRYAVDHVNADTNVLPLNRLQAHVERVEKHDSFTASKKGLVSHQCITLVIHR</sequence>
<keyword evidence="2" id="KW-1185">Reference proteome</keyword>
<dbReference type="AlphaFoldDB" id="A0AAV4RSU7"/>
<proteinExistence type="predicted"/>
<evidence type="ECO:0000313" key="2">
    <source>
        <dbReference type="Proteomes" id="UP001054945"/>
    </source>
</evidence>
<evidence type="ECO:0000313" key="1">
    <source>
        <dbReference type="EMBL" id="GIY23769.1"/>
    </source>
</evidence>
<gene>
    <name evidence="1" type="primary">AVEN_268836_1</name>
    <name evidence="1" type="ORF">CEXT_106151</name>
</gene>
<comment type="caution">
    <text evidence="1">The sequence shown here is derived from an EMBL/GenBank/DDBJ whole genome shotgun (WGS) entry which is preliminary data.</text>
</comment>
<dbReference type="Proteomes" id="UP001054945">
    <property type="component" value="Unassembled WGS sequence"/>
</dbReference>
<dbReference type="EMBL" id="BPLR01008311">
    <property type="protein sequence ID" value="GIY23769.1"/>
    <property type="molecule type" value="Genomic_DNA"/>
</dbReference>
<protein>
    <submittedName>
        <fullName evidence="1">Uncharacterized protein</fullName>
    </submittedName>
</protein>
<dbReference type="Gene3D" id="3.40.50.2300">
    <property type="match status" value="1"/>
</dbReference>